<gene>
    <name evidence="7" type="primary">WBGene00099719</name>
</gene>
<dbReference type="InterPro" id="IPR001128">
    <property type="entry name" value="Cyt_P450"/>
</dbReference>
<comment type="cofactor">
    <cofactor evidence="1 6">
        <name>heme</name>
        <dbReference type="ChEBI" id="CHEBI:30413"/>
    </cofactor>
</comment>
<dbReference type="FunFam" id="2.40.160.210:FF:000023">
    <property type="entry name" value="Uncharacterized protein"/>
    <property type="match status" value="1"/>
</dbReference>
<dbReference type="InterPro" id="IPR036396">
    <property type="entry name" value="Cyt_P450_sf"/>
</dbReference>
<dbReference type="SUPFAM" id="SSF48264">
    <property type="entry name" value="Cytochrome P450"/>
    <property type="match status" value="1"/>
</dbReference>
<dbReference type="AlphaFoldDB" id="A0A2A6C619"/>
<dbReference type="GO" id="GO:0005506">
    <property type="term" value="F:iron ion binding"/>
    <property type="evidence" value="ECO:0007669"/>
    <property type="project" value="InterPro"/>
</dbReference>
<accession>A0A2A6C619</accession>
<organism evidence="7 8">
    <name type="scientific">Pristionchus pacificus</name>
    <name type="common">Parasitic nematode worm</name>
    <dbReference type="NCBI Taxonomy" id="54126"/>
    <lineage>
        <taxon>Eukaryota</taxon>
        <taxon>Metazoa</taxon>
        <taxon>Ecdysozoa</taxon>
        <taxon>Nematoda</taxon>
        <taxon>Chromadorea</taxon>
        <taxon>Rhabditida</taxon>
        <taxon>Rhabditina</taxon>
        <taxon>Diplogasteromorpha</taxon>
        <taxon>Diplogasteroidea</taxon>
        <taxon>Neodiplogasteridae</taxon>
        <taxon>Pristionchus</taxon>
    </lineage>
</organism>
<dbReference type="Gene3D" id="2.40.160.210">
    <property type="entry name" value="Acyl-CoA thioesterase, double hotdog domain"/>
    <property type="match status" value="1"/>
</dbReference>
<dbReference type="InterPro" id="IPR002401">
    <property type="entry name" value="Cyt_P450_E_grp-I"/>
</dbReference>
<dbReference type="SUPFAM" id="SSF54637">
    <property type="entry name" value="Thioesterase/thiol ester dehydrase-isomerase"/>
    <property type="match status" value="2"/>
</dbReference>
<dbReference type="Pfam" id="PF00067">
    <property type="entry name" value="p450"/>
    <property type="match status" value="2"/>
</dbReference>
<dbReference type="GO" id="GO:0016705">
    <property type="term" value="F:oxidoreductase activity, acting on paired donors, with incorporation or reduction of molecular oxygen"/>
    <property type="evidence" value="ECO:0007669"/>
    <property type="project" value="InterPro"/>
</dbReference>
<reference evidence="7" key="2">
    <citation type="submission" date="2022-06" db="UniProtKB">
        <authorList>
            <consortium name="EnsemblMetazoa"/>
        </authorList>
    </citation>
    <scope>IDENTIFICATION</scope>
    <source>
        <strain evidence="7">PS312</strain>
    </source>
</reference>
<keyword evidence="5" id="KW-0503">Monooxygenase</keyword>
<feature type="binding site" description="axial binding residue" evidence="6">
    <location>
        <position position="402"/>
    </location>
    <ligand>
        <name>heme</name>
        <dbReference type="ChEBI" id="CHEBI:30413"/>
    </ligand>
    <ligandPart>
        <name>Fe</name>
        <dbReference type="ChEBI" id="CHEBI:18248"/>
    </ligandPart>
</feature>
<dbReference type="PROSITE" id="PS00086">
    <property type="entry name" value="CYTOCHROME_P450"/>
    <property type="match status" value="1"/>
</dbReference>
<dbReference type="EnsemblMetazoa" id="PPA10165.1">
    <property type="protein sequence ID" value="PPA10165.1"/>
    <property type="gene ID" value="WBGene00099719"/>
</dbReference>
<evidence type="ECO:0000313" key="7">
    <source>
        <dbReference type="EnsemblMetazoa" id="PPA10165.1"/>
    </source>
</evidence>
<proteinExistence type="inferred from homology"/>
<dbReference type="InterPro" id="IPR049450">
    <property type="entry name" value="ACOT8-like_C"/>
</dbReference>
<dbReference type="PANTHER" id="PTHR24291">
    <property type="entry name" value="CYTOCHROME P450 FAMILY 4"/>
    <property type="match status" value="1"/>
</dbReference>
<keyword evidence="8" id="KW-1185">Reference proteome</keyword>
<comment type="similarity">
    <text evidence="2">Belongs to the cytochrome P450 family.</text>
</comment>
<evidence type="ECO:0000313" key="8">
    <source>
        <dbReference type="Proteomes" id="UP000005239"/>
    </source>
</evidence>
<dbReference type="PRINTS" id="PR00385">
    <property type="entry name" value="P450"/>
</dbReference>
<dbReference type="Pfam" id="PF20789">
    <property type="entry name" value="4HBT_3C"/>
    <property type="match status" value="1"/>
</dbReference>
<dbReference type="InterPro" id="IPR029069">
    <property type="entry name" value="HotDog_dom_sf"/>
</dbReference>
<evidence type="ECO:0000256" key="1">
    <source>
        <dbReference type="ARBA" id="ARBA00001971"/>
    </source>
</evidence>
<reference evidence="8" key="1">
    <citation type="journal article" date="2008" name="Nat. Genet.">
        <title>The Pristionchus pacificus genome provides a unique perspective on nematode lifestyle and parasitism.</title>
        <authorList>
            <person name="Dieterich C."/>
            <person name="Clifton S.W."/>
            <person name="Schuster L.N."/>
            <person name="Chinwalla A."/>
            <person name="Delehaunty K."/>
            <person name="Dinkelacker I."/>
            <person name="Fulton L."/>
            <person name="Fulton R."/>
            <person name="Godfrey J."/>
            <person name="Minx P."/>
            <person name="Mitreva M."/>
            <person name="Roeseler W."/>
            <person name="Tian H."/>
            <person name="Witte H."/>
            <person name="Yang S.P."/>
            <person name="Wilson R.K."/>
            <person name="Sommer R.J."/>
        </authorList>
    </citation>
    <scope>NUCLEOTIDE SEQUENCE [LARGE SCALE GENOMIC DNA]</scope>
    <source>
        <strain evidence="8">PS312</strain>
    </source>
</reference>
<accession>A0A8R1YGH4</accession>
<evidence type="ECO:0000256" key="4">
    <source>
        <dbReference type="ARBA" id="ARBA00023004"/>
    </source>
</evidence>
<evidence type="ECO:0000256" key="6">
    <source>
        <dbReference type="PIRSR" id="PIRSR602401-1"/>
    </source>
</evidence>
<dbReference type="Gene3D" id="1.10.630.10">
    <property type="entry name" value="Cytochrome P450"/>
    <property type="match status" value="1"/>
</dbReference>
<sequence length="784" mass="90018">MYIIFYFFFAFSTFVLWSCRKVLKTWAVLAWRAYPVLAPLPGPRSLPLLGCALEIKWDSVGVGLIRAWIGPVPLCFVLRARHVKVVLESNTLITKPSQYDIVSDWIGTGLLTSTNEKWFGRRKMITPTFHFNILKGYVDVFIFVDQLEKHADTDREVDVFPFIKRCALDIICGNADYVDAVVRLSDMIWSYQRFPWLWLKPIWYGCGMGFEFDRLVKMTNDFTRKVIAERRRALEDEGLLGREAVETTEIEVKKQKSVFIDMLLLMQKANALSDEDIREEVDTFMFEGHDTTASGMGFTVWFLGQYPEHQKRVHAEIDEIFDGDSNREPTEADLRRLVYLERCIKEALRLMPSVPLLARVLSHDTMIEGFNLPKDMTVVLSPVVAARHPYAYIPFSAGPRNCVGQKFAIAEEKTVLSWFFRRYSVESAEPFPGNRPVPEVILKPSCGFNVRIHKRTVAVFFDCLRSRTSAQEYYIAPDFLAPSAFSAMFAAPTSISNYFKVFRIDDANVRSEPPYIGGVSVPDRLYGGLALSQAVQSLKLLSPDLVPHNAQYKFISPGFTNIPLEFNIRQFNGGKVVAIKVFQNKKLIGMAHFRCTRDHDHLDSSSFLCPDYGPHHHYPLVKQLSHIGQGHKFGFMQELAYFPMEIRPVETPLFPFIDGDRHSVWLRMKPKFHDTLKSTDGLHVLLFLSDFTMLQVGSETYQKRKIKLQMITSLHHSVWIHEANVDPLAWYLIVVECHVISHARAKTEAYIFNEDRRCVMSVVQEGYMFRAKEGKLCSPMAVPY</sequence>
<keyword evidence="6" id="KW-0479">Metal-binding</keyword>
<dbReference type="Proteomes" id="UP000005239">
    <property type="component" value="Unassembled WGS sequence"/>
</dbReference>
<name>A0A2A6C619_PRIPA</name>
<evidence type="ECO:0000256" key="5">
    <source>
        <dbReference type="ARBA" id="ARBA00023033"/>
    </source>
</evidence>
<dbReference type="GO" id="GO:0004497">
    <property type="term" value="F:monooxygenase activity"/>
    <property type="evidence" value="ECO:0007669"/>
    <property type="project" value="UniProtKB-KW"/>
</dbReference>
<dbReference type="InterPro" id="IPR042171">
    <property type="entry name" value="Acyl-CoA_hotdog"/>
</dbReference>
<protein>
    <submittedName>
        <fullName evidence="7">Cytochrome P450</fullName>
    </submittedName>
</protein>
<keyword evidence="3 6" id="KW-0349">Heme</keyword>
<evidence type="ECO:0000256" key="2">
    <source>
        <dbReference type="ARBA" id="ARBA00010617"/>
    </source>
</evidence>
<keyword evidence="4 6" id="KW-0408">Iron</keyword>
<evidence type="ECO:0000256" key="3">
    <source>
        <dbReference type="ARBA" id="ARBA00022617"/>
    </source>
</evidence>
<keyword evidence="5" id="KW-0560">Oxidoreductase</keyword>
<dbReference type="PRINTS" id="PR00463">
    <property type="entry name" value="EP450I"/>
</dbReference>
<dbReference type="CDD" id="cd03444">
    <property type="entry name" value="Thioesterase_II_repeat1"/>
    <property type="match status" value="1"/>
</dbReference>
<dbReference type="InterPro" id="IPR050196">
    <property type="entry name" value="Cytochrome_P450_Monoox"/>
</dbReference>
<dbReference type="PANTHER" id="PTHR24291:SF146">
    <property type="entry name" value="CYTOCHROME P450"/>
    <property type="match status" value="1"/>
</dbReference>
<dbReference type="InterPro" id="IPR017972">
    <property type="entry name" value="Cyt_P450_CS"/>
</dbReference>
<dbReference type="GO" id="GO:0020037">
    <property type="term" value="F:heme binding"/>
    <property type="evidence" value="ECO:0007669"/>
    <property type="project" value="InterPro"/>
</dbReference>